<dbReference type="AlphaFoldDB" id="A0A9Q8Z2B4"/>
<dbReference type="PANTHER" id="PTHR42718:SF27">
    <property type="entry name" value="TRANSPORTER, PUTATIVE-RELATED"/>
    <property type="match status" value="1"/>
</dbReference>
<dbReference type="EMBL" id="CP089275">
    <property type="protein sequence ID" value="USP74626.1"/>
    <property type="molecule type" value="Genomic_DNA"/>
</dbReference>
<keyword evidence="7" id="KW-1185">Reference proteome</keyword>
<evidence type="ECO:0000256" key="4">
    <source>
        <dbReference type="ARBA" id="ARBA00023136"/>
    </source>
</evidence>
<feature type="transmembrane region" description="Helical" evidence="5">
    <location>
        <begin position="127"/>
        <end position="148"/>
    </location>
</feature>
<dbReference type="VEuPathDB" id="FungiDB:yc1106_01900"/>
<organism evidence="6 7">
    <name type="scientific">Curvularia clavata</name>
    <dbReference type="NCBI Taxonomy" id="95742"/>
    <lineage>
        <taxon>Eukaryota</taxon>
        <taxon>Fungi</taxon>
        <taxon>Dikarya</taxon>
        <taxon>Ascomycota</taxon>
        <taxon>Pezizomycotina</taxon>
        <taxon>Dothideomycetes</taxon>
        <taxon>Pleosporomycetidae</taxon>
        <taxon>Pleosporales</taxon>
        <taxon>Pleosporineae</taxon>
        <taxon>Pleosporaceae</taxon>
        <taxon>Curvularia</taxon>
    </lineage>
</organism>
<comment type="subcellular location">
    <subcellularLocation>
        <location evidence="1">Membrane</location>
        <topology evidence="1">Multi-pass membrane protein</topology>
    </subcellularLocation>
</comment>
<evidence type="ECO:0000313" key="6">
    <source>
        <dbReference type="EMBL" id="USP74626.1"/>
    </source>
</evidence>
<feature type="transmembrane region" description="Helical" evidence="5">
    <location>
        <begin position="34"/>
        <end position="54"/>
    </location>
</feature>
<accession>A0A9Q8Z2B4</accession>
<evidence type="ECO:0000256" key="3">
    <source>
        <dbReference type="ARBA" id="ARBA00022989"/>
    </source>
</evidence>
<dbReference type="PANTHER" id="PTHR42718">
    <property type="entry name" value="MAJOR FACILITATOR SUPERFAMILY MULTIDRUG TRANSPORTER MFSC"/>
    <property type="match status" value="1"/>
</dbReference>
<protein>
    <submittedName>
        <fullName evidence="6">Integral membrane protein</fullName>
    </submittedName>
</protein>
<dbReference type="InterPro" id="IPR011701">
    <property type="entry name" value="MFS"/>
</dbReference>
<proteinExistence type="predicted"/>
<sequence>MVLSVVLVSVFVFWVGRQERLGKPAVIPNSLWRNRIFTTICLGIFLTWGALTSSESYLSLVFQKVQHNSPLQTSLRFLPGIVSASLSTLAVGYFAHKVYIGWAIIFAMLWTAVGILLMAVIQPQWSYWACAFLAVVLSPIGGDALYTISNLVVTSVFPERTQALAGGVLNTLTQLAKTVALATSGSIAGSVTSLSHYDSKTSPPALMEGYRAAFWYFFGLSSATILLFTWGLRDIGTLIKRRE</sequence>
<evidence type="ECO:0000256" key="2">
    <source>
        <dbReference type="ARBA" id="ARBA00022692"/>
    </source>
</evidence>
<evidence type="ECO:0000313" key="7">
    <source>
        <dbReference type="Proteomes" id="UP001056012"/>
    </source>
</evidence>
<dbReference type="GO" id="GO:0016020">
    <property type="term" value="C:membrane"/>
    <property type="evidence" value="ECO:0007669"/>
    <property type="project" value="UniProtKB-SubCell"/>
</dbReference>
<keyword evidence="2 5" id="KW-0812">Transmembrane</keyword>
<feature type="transmembrane region" description="Helical" evidence="5">
    <location>
        <begin position="100"/>
        <end position="120"/>
    </location>
</feature>
<feature type="transmembrane region" description="Helical" evidence="5">
    <location>
        <begin position="213"/>
        <end position="232"/>
    </location>
</feature>
<reference evidence="6" key="1">
    <citation type="submission" date="2021-12" db="EMBL/GenBank/DDBJ databases">
        <title>Curvularia clavata genome.</title>
        <authorList>
            <person name="Cao Y."/>
        </authorList>
    </citation>
    <scope>NUCLEOTIDE SEQUENCE</scope>
    <source>
        <strain evidence="6">Yc1106</strain>
    </source>
</reference>
<feature type="transmembrane region" description="Helical" evidence="5">
    <location>
        <begin position="75"/>
        <end position="94"/>
    </location>
</feature>
<name>A0A9Q8Z2B4_CURCL</name>
<keyword evidence="4 5" id="KW-0472">Membrane</keyword>
<gene>
    <name evidence="6" type="ORF">yc1106_01900</name>
</gene>
<evidence type="ECO:0000256" key="5">
    <source>
        <dbReference type="SAM" id="Phobius"/>
    </source>
</evidence>
<dbReference type="Proteomes" id="UP001056012">
    <property type="component" value="Chromosome 2"/>
</dbReference>
<evidence type="ECO:0000256" key="1">
    <source>
        <dbReference type="ARBA" id="ARBA00004141"/>
    </source>
</evidence>
<dbReference type="SUPFAM" id="SSF103473">
    <property type="entry name" value="MFS general substrate transporter"/>
    <property type="match status" value="1"/>
</dbReference>
<dbReference type="Pfam" id="PF07690">
    <property type="entry name" value="MFS_1"/>
    <property type="match status" value="1"/>
</dbReference>
<dbReference type="GO" id="GO:0022857">
    <property type="term" value="F:transmembrane transporter activity"/>
    <property type="evidence" value="ECO:0007669"/>
    <property type="project" value="InterPro"/>
</dbReference>
<dbReference type="OrthoDB" id="2130629at2759"/>
<keyword evidence="3 5" id="KW-1133">Transmembrane helix</keyword>
<dbReference type="InterPro" id="IPR036259">
    <property type="entry name" value="MFS_trans_sf"/>
</dbReference>
<dbReference type="Gene3D" id="1.20.1250.20">
    <property type="entry name" value="MFS general substrate transporter like domains"/>
    <property type="match status" value="1"/>
</dbReference>